<reference evidence="2" key="3">
    <citation type="submission" date="2018-11" db="EMBL/GenBank/DDBJ databases">
        <authorList>
            <person name="Huo Y."/>
        </authorList>
    </citation>
    <scope>NUCLEOTIDE SEQUENCE</scope>
    <source>
        <strain evidence="2">CCBAU 23252</strain>
    </source>
</reference>
<reference evidence="2 4" key="1">
    <citation type="journal article" date="2015" name="Int. J. Syst. Evol. Microbiol.">
        <title>Rhizobium anhuiense sp. nov., isolated from effective nodules of Vicia faba and Pisum sativum.</title>
        <authorList>
            <person name="Zhang Y.J."/>
            <person name="Zheng W.T."/>
            <person name="Everall I."/>
            <person name="Young J.P."/>
            <person name="Zhang X.X."/>
            <person name="Tian C.F."/>
            <person name="Sui X.H."/>
            <person name="Wang E.T."/>
            <person name="Chen W.X."/>
        </authorList>
    </citation>
    <scope>NUCLEOTIDE SEQUENCE [LARGE SCALE GENOMIC DNA]</scope>
    <source>
        <strain evidence="2 4">CCBAU 23252</strain>
    </source>
</reference>
<reference evidence="1 3" key="2">
    <citation type="submission" date="2017-09" db="EMBL/GenBank/DDBJ databases">
        <title>Comparative genomics of rhizobia isolated from Phaseolus vulgaris in China.</title>
        <authorList>
            <person name="Tong W."/>
        </authorList>
    </citation>
    <scope>NUCLEOTIDE SEQUENCE [LARGE SCALE GENOMIC DNA]</scope>
    <source>
        <strain evidence="1 3">Y27</strain>
    </source>
</reference>
<organism evidence="2 4">
    <name type="scientific">Rhizobium anhuiense</name>
    <dbReference type="NCBI Taxonomy" id="1184720"/>
    <lineage>
        <taxon>Bacteria</taxon>
        <taxon>Pseudomonadati</taxon>
        <taxon>Pseudomonadota</taxon>
        <taxon>Alphaproteobacteria</taxon>
        <taxon>Hyphomicrobiales</taxon>
        <taxon>Rhizobiaceae</taxon>
        <taxon>Rhizobium/Agrobacterium group</taxon>
        <taxon>Rhizobium</taxon>
    </lineage>
</organism>
<dbReference type="EMBL" id="NWSL01000008">
    <property type="protein sequence ID" value="PDS51123.1"/>
    <property type="molecule type" value="Genomic_DNA"/>
</dbReference>
<name>A0A3S0SUG0_9HYPH</name>
<gene>
    <name evidence="1" type="ORF">CO662_14605</name>
    <name evidence="2" type="ORF">EEQ99_18295</name>
</gene>
<dbReference type="Proteomes" id="UP000273611">
    <property type="component" value="Unassembled WGS sequence"/>
</dbReference>
<dbReference type="EMBL" id="RIBW01000008">
    <property type="protein sequence ID" value="RUM00296.1"/>
    <property type="molecule type" value="Genomic_DNA"/>
</dbReference>
<dbReference type="AlphaFoldDB" id="A0A3S0SUG0"/>
<keyword evidence="3" id="KW-1185">Reference proteome</keyword>
<sequence>MRANGKSQYTMPSEYLDALIREDMAREEDGRYALCSLLRAEEESRRGEMLPFSALDAVDAELDEELR</sequence>
<proteinExistence type="predicted"/>
<comment type="caution">
    <text evidence="2">The sequence shown here is derived from an EMBL/GenBank/DDBJ whole genome shotgun (WGS) entry which is preliminary data.</text>
</comment>
<accession>A0A3S0SUG0</accession>
<evidence type="ECO:0000313" key="3">
    <source>
        <dbReference type="Proteomes" id="UP000219972"/>
    </source>
</evidence>
<dbReference type="Proteomes" id="UP000219972">
    <property type="component" value="Unassembled WGS sequence"/>
</dbReference>
<protein>
    <submittedName>
        <fullName evidence="2">CopG family transcriptional regulator</fullName>
    </submittedName>
</protein>
<evidence type="ECO:0000313" key="1">
    <source>
        <dbReference type="EMBL" id="PDS51123.1"/>
    </source>
</evidence>
<evidence type="ECO:0000313" key="2">
    <source>
        <dbReference type="EMBL" id="RUM00296.1"/>
    </source>
</evidence>
<evidence type="ECO:0000313" key="4">
    <source>
        <dbReference type="Proteomes" id="UP000273611"/>
    </source>
</evidence>